<dbReference type="InterPro" id="IPR003594">
    <property type="entry name" value="HATPase_dom"/>
</dbReference>
<dbReference type="PANTHER" id="PTHR43711:SF31">
    <property type="entry name" value="HISTIDINE KINASE"/>
    <property type="match status" value="1"/>
</dbReference>
<dbReference type="NCBIfam" id="TIGR00229">
    <property type="entry name" value="sensory_box"/>
    <property type="match status" value="1"/>
</dbReference>
<dbReference type="RefSeq" id="WP_111599950.1">
    <property type="nucleotide sequence ID" value="NZ_QLLL01000010.1"/>
</dbReference>
<sequence>MMDDSFANNSLQTSTEQLKTSISVAGNLDLYRALYDTIDEGVVIMELERDEAGNIQDILYLEVNPSFERHTGWTNVVGKRASELVPHLEKVFLDNVQHVADTGEPTRIEEYTADMNRWLNVLYLRIGERGSPYLAAVFSDVTERKRTESSLYESEERHAFLLKLSDELRAETTPNDVGNRATQIVAEYFKSDRCYTCRVLPSEKTSFVVHEFNKPGLNSMLGEYKFKDYPLATTLMAAKTLAIHDVATDPNLSELDRISYSAIPLNSFICVMLKKGKDFVWSFVIGMKGTRNWTTNEVRLTEELAERIWSAIERTQNEQDLRQTAAALRENEWQLKQLLKLRDEFIAIASHELKTPVTSIKTYAEIVQERMIEKNLVEESDILKRLNAQIDRLTVLINDLLDTTKTAEGKLSFQFGPTNMNEVIQERLEEIRGATSHTFCLELSALPDAMADKERIGQVVSNLLTNAIKYSPAKSTITISSTALPNGVELSVRDEGYGISIEDQAKIFDRFYRVTDNKMDTFPGMGLGLYISSQIVQRHQGMLRVESELGKGSKFVFSIPLKREG</sequence>
<dbReference type="SMART" id="SM00387">
    <property type="entry name" value="HATPase_c"/>
    <property type="match status" value="1"/>
</dbReference>
<dbReference type="EC" id="2.7.13.3" evidence="2"/>
<dbReference type="InterPro" id="IPR035965">
    <property type="entry name" value="PAS-like_dom_sf"/>
</dbReference>
<keyword evidence="4" id="KW-0808">Transferase</keyword>
<dbReference type="EMBL" id="QLLL01000010">
    <property type="protein sequence ID" value="RAI99428.1"/>
    <property type="molecule type" value="Genomic_DNA"/>
</dbReference>
<protein>
    <recommendedName>
        <fullName evidence="2">histidine kinase</fullName>
        <ecNumber evidence="2">2.7.13.3</ecNumber>
    </recommendedName>
</protein>
<dbReference type="InterPro" id="IPR036890">
    <property type="entry name" value="HATPase_C_sf"/>
</dbReference>
<dbReference type="CDD" id="cd00130">
    <property type="entry name" value="PAS"/>
    <property type="match status" value="1"/>
</dbReference>
<dbReference type="PANTHER" id="PTHR43711">
    <property type="entry name" value="TWO-COMPONENT HISTIDINE KINASE"/>
    <property type="match status" value="1"/>
</dbReference>
<dbReference type="Gene3D" id="3.30.450.20">
    <property type="entry name" value="PAS domain"/>
    <property type="match status" value="1"/>
</dbReference>
<proteinExistence type="predicted"/>
<dbReference type="InterPro" id="IPR003661">
    <property type="entry name" value="HisK_dim/P_dom"/>
</dbReference>
<dbReference type="Pfam" id="PF00512">
    <property type="entry name" value="HisKA"/>
    <property type="match status" value="1"/>
</dbReference>
<dbReference type="Gene3D" id="1.10.287.130">
    <property type="match status" value="1"/>
</dbReference>
<dbReference type="SUPFAM" id="SSF55785">
    <property type="entry name" value="PYP-like sensor domain (PAS domain)"/>
    <property type="match status" value="1"/>
</dbReference>
<keyword evidence="9" id="KW-1185">Reference proteome</keyword>
<reference evidence="8 9" key="1">
    <citation type="submission" date="2018-06" db="EMBL/GenBank/DDBJ databases">
        <title>Genomic Encyclopedia of Archaeal and Bacterial Type Strains, Phase II (KMG-II): from individual species to whole genera.</title>
        <authorList>
            <person name="Goeker M."/>
        </authorList>
    </citation>
    <scope>NUCLEOTIDE SEQUENCE [LARGE SCALE GENOMIC DNA]</scope>
    <source>
        <strain evidence="8 9">DSM 23857</strain>
    </source>
</reference>
<evidence type="ECO:0000259" key="7">
    <source>
        <dbReference type="PROSITE" id="PS50109"/>
    </source>
</evidence>
<dbReference type="InterPro" id="IPR050736">
    <property type="entry name" value="Sensor_HK_Regulatory"/>
</dbReference>
<dbReference type="SUPFAM" id="SSF55874">
    <property type="entry name" value="ATPase domain of HSP90 chaperone/DNA topoisomerase II/histidine kinase"/>
    <property type="match status" value="1"/>
</dbReference>
<keyword evidence="6" id="KW-0902">Two-component regulatory system</keyword>
<evidence type="ECO:0000313" key="8">
    <source>
        <dbReference type="EMBL" id="RAI99428.1"/>
    </source>
</evidence>
<evidence type="ECO:0000256" key="2">
    <source>
        <dbReference type="ARBA" id="ARBA00012438"/>
    </source>
</evidence>
<dbReference type="PRINTS" id="PR00344">
    <property type="entry name" value="BCTRLSENSOR"/>
</dbReference>
<keyword evidence="5" id="KW-0418">Kinase</keyword>
<dbReference type="SUPFAM" id="SSF47384">
    <property type="entry name" value="Homodimeric domain of signal transducing histidine kinase"/>
    <property type="match status" value="1"/>
</dbReference>
<evidence type="ECO:0000256" key="1">
    <source>
        <dbReference type="ARBA" id="ARBA00000085"/>
    </source>
</evidence>
<evidence type="ECO:0000256" key="5">
    <source>
        <dbReference type="ARBA" id="ARBA00022777"/>
    </source>
</evidence>
<dbReference type="Pfam" id="PF02518">
    <property type="entry name" value="HATPase_c"/>
    <property type="match status" value="1"/>
</dbReference>
<dbReference type="Proteomes" id="UP000249547">
    <property type="component" value="Unassembled WGS sequence"/>
</dbReference>
<dbReference type="InterPro" id="IPR029016">
    <property type="entry name" value="GAF-like_dom_sf"/>
</dbReference>
<dbReference type="InterPro" id="IPR036097">
    <property type="entry name" value="HisK_dim/P_sf"/>
</dbReference>
<comment type="catalytic activity">
    <reaction evidence="1">
        <text>ATP + protein L-histidine = ADP + protein N-phospho-L-histidine.</text>
        <dbReference type="EC" id="2.7.13.3"/>
    </reaction>
</comment>
<evidence type="ECO:0000313" key="9">
    <source>
        <dbReference type="Proteomes" id="UP000249547"/>
    </source>
</evidence>
<dbReference type="OrthoDB" id="5401121at2"/>
<dbReference type="SMART" id="SM00065">
    <property type="entry name" value="GAF"/>
    <property type="match status" value="1"/>
</dbReference>
<accession>A0A327Q4R3</accession>
<dbReference type="SMART" id="SM00388">
    <property type="entry name" value="HisKA"/>
    <property type="match status" value="1"/>
</dbReference>
<dbReference type="InterPro" id="IPR003018">
    <property type="entry name" value="GAF"/>
</dbReference>
<dbReference type="PROSITE" id="PS50109">
    <property type="entry name" value="HIS_KIN"/>
    <property type="match status" value="1"/>
</dbReference>
<organism evidence="8 9">
    <name type="scientific">Chitinophaga skermanii</name>
    <dbReference type="NCBI Taxonomy" id="331697"/>
    <lineage>
        <taxon>Bacteria</taxon>
        <taxon>Pseudomonadati</taxon>
        <taxon>Bacteroidota</taxon>
        <taxon>Chitinophagia</taxon>
        <taxon>Chitinophagales</taxon>
        <taxon>Chitinophagaceae</taxon>
        <taxon>Chitinophaga</taxon>
    </lineage>
</organism>
<evidence type="ECO:0000256" key="3">
    <source>
        <dbReference type="ARBA" id="ARBA00022553"/>
    </source>
</evidence>
<dbReference type="SUPFAM" id="SSF55781">
    <property type="entry name" value="GAF domain-like"/>
    <property type="match status" value="1"/>
</dbReference>
<name>A0A327Q4R3_9BACT</name>
<keyword evidence="3" id="KW-0597">Phosphoprotein</keyword>
<feature type="domain" description="Histidine kinase" evidence="7">
    <location>
        <begin position="348"/>
        <end position="563"/>
    </location>
</feature>
<dbReference type="Pfam" id="PF13188">
    <property type="entry name" value="PAS_8"/>
    <property type="match status" value="1"/>
</dbReference>
<dbReference type="InterPro" id="IPR000014">
    <property type="entry name" value="PAS"/>
</dbReference>
<gene>
    <name evidence="8" type="ORF">LX64_04562</name>
</gene>
<dbReference type="CDD" id="cd00082">
    <property type="entry name" value="HisKA"/>
    <property type="match status" value="1"/>
</dbReference>
<evidence type="ECO:0000256" key="4">
    <source>
        <dbReference type="ARBA" id="ARBA00022679"/>
    </source>
</evidence>
<dbReference type="InterPro" id="IPR004358">
    <property type="entry name" value="Sig_transdc_His_kin-like_C"/>
</dbReference>
<evidence type="ECO:0000256" key="6">
    <source>
        <dbReference type="ARBA" id="ARBA00023012"/>
    </source>
</evidence>
<dbReference type="FunFam" id="3.30.565.10:FF:000006">
    <property type="entry name" value="Sensor histidine kinase WalK"/>
    <property type="match status" value="1"/>
</dbReference>
<comment type="caution">
    <text evidence="8">The sequence shown here is derived from an EMBL/GenBank/DDBJ whole genome shotgun (WGS) entry which is preliminary data.</text>
</comment>
<dbReference type="InterPro" id="IPR005467">
    <property type="entry name" value="His_kinase_dom"/>
</dbReference>
<dbReference type="AlphaFoldDB" id="A0A327Q4R3"/>
<dbReference type="Gene3D" id="3.30.565.10">
    <property type="entry name" value="Histidine kinase-like ATPase, C-terminal domain"/>
    <property type="match status" value="1"/>
</dbReference>
<dbReference type="GO" id="GO:0000155">
    <property type="term" value="F:phosphorelay sensor kinase activity"/>
    <property type="evidence" value="ECO:0007669"/>
    <property type="project" value="InterPro"/>
</dbReference>
<dbReference type="Gene3D" id="3.30.450.40">
    <property type="match status" value="1"/>
</dbReference>